<evidence type="ECO:0000256" key="1">
    <source>
        <dbReference type="SAM" id="Coils"/>
    </source>
</evidence>
<name>A0AAD7S5U1_9TELE</name>
<feature type="coiled-coil region" evidence="1">
    <location>
        <begin position="111"/>
        <end position="145"/>
    </location>
</feature>
<sequence>MISSTSTNFMYLGSNISSTRNVEKDVRTRIGKAAGVFQRLRNIWSSNAITTAIKLRLYMSVVIPTATYACETWMKTASITNMLDVFHQRCLRTILKISWRDRITNAEQKTILELVEEVKALRIQNAEKDRRLDYLENRVADLEQYSRMNDIIVTGLRIKPWSYAKAVTADNGGEPSELEANSVEQQVAAFLQSKGIDLDCNNIEACHTLSRRNDDKTAVIMRFVNRKHKTALLKQGRKLKGSNVYLNEHLTKRNADIARKARYMKKQRQIQTTWTTNCKVFIKLNGTPEEAKVLVIKNIEELDKYQ</sequence>
<protein>
    <submittedName>
        <fullName evidence="2">Uncharacterized protein</fullName>
    </submittedName>
</protein>
<dbReference type="PANTHER" id="PTHR47027">
    <property type="entry name" value="REVERSE TRANSCRIPTASE DOMAIN-CONTAINING PROTEIN"/>
    <property type="match status" value="1"/>
</dbReference>
<organism evidence="2 3">
    <name type="scientific">Aldrovandia affinis</name>
    <dbReference type="NCBI Taxonomy" id="143900"/>
    <lineage>
        <taxon>Eukaryota</taxon>
        <taxon>Metazoa</taxon>
        <taxon>Chordata</taxon>
        <taxon>Craniata</taxon>
        <taxon>Vertebrata</taxon>
        <taxon>Euteleostomi</taxon>
        <taxon>Actinopterygii</taxon>
        <taxon>Neopterygii</taxon>
        <taxon>Teleostei</taxon>
        <taxon>Notacanthiformes</taxon>
        <taxon>Halosauridae</taxon>
        <taxon>Aldrovandia</taxon>
    </lineage>
</organism>
<dbReference type="PANTHER" id="PTHR47027:SF25">
    <property type="entry name" value="REVERSE TRANSCRIPTASE DOMAIN-CONTAINING PROTEIN"/>
    <property type="match status" value="1"/>
</dbReference>
<dbReference type="EMBL" id="JAINUG010000106">
    <property type="protein sequence ID" value="KAJ8396520.1"/>
    <property type="molecule type" value="Genomic_DNA"/>
</dbReference>
<gene>
    <name evidence="2" type="ORF">AAFF_G00018260</name>
</gene>
<evidence type="ECO:0000313" key="2">
    <source>
        <dbReference type="EMBL" id="KAJ8396520.1"/>
    </source>
</evidence>
<accession>A0AAD7S5U1</accession>
<keyword evidence="3" id="KW-1185">Reference proteome</keyword>
<dbReference type="Proteomes" id="UP001221898">
    <property type="component" value="Unassembled WGS sequence"/>
</dbReference>
<comment type="caution">
    <text evidence="2">The sequence shown here is derived from an EMBL/GenBank/DDBJ whole genome shotgun (WGS) entry which is preliminary data.</text>
</comment>
<keyword evidence="1" id="KW-0175">Coiled coil</keyword>
<reference evidence="2" key="1">
    <citation type="journal article" date="2023" name="Science">
        <title>Genome structures resolve the early diversification of teleost fishes.</title>
        <authorList>
            <person name="Parey E."/>
            <person name="Louis A."/>
            <person name="Montfort J."/>
            <person name="Bouchez O."/>
            <person name="Roques C."/>
            <person name="Iampietro C."/>
            <person name="Lluch J."/>
            <person name="Castinel A."/>
            <person name="Donnadieu C."/>
            <person name="Desvignes T."/>
            <person name="Floi Bucao C."/>
            <person name="Jouanno E."/>
            <person name="Wen M."/>
            <person name="Mejri S."/>
            <person name="Dirks R."/>
            <person name="Jansen H."/>
            <person name="Henkel C."/>
            <person name="Chen W.J."/>
            <person name="Zahm M."/>
            <person name="Cabau C."/>
            <person name="Klopp C."/>
            <person name="Thompson A.W."/>
            <person name="Robinson-Rechavi M."/>
            <person name="Braasch I."/>
            <person name="Lecointre G."/>
            <person name="Bobe J."/>
            <person name="Postlethwait J.H."/>
            <person name="Berthelot C."/>
            <person name="Roest Crollius H."/>
            <person name="Guiguen Y."/>
        </authorList>
    </citation>
    <scope>NUCLEOTIDE SEQUENCE</scope>
    <source>
        <strain evidence="2">NC1722</strain>
    </source>
</reference>
<dbReference type="AlphaFoldDB" id="A0AAD7S5U1"/>
<evidence type="ECO:0000313" key="3">
    <source>
        <dbReference type="Proteomes" id="UP001221898"/>
    </source>
</evidence>
<proteinExistence type="predicted"/>